<accession>A0ABW0YZL3</accession>
<keyword evidence="2" id="KW-1185">Reference proteome</keyword>
<dbReference type="RefSeq" id="WP_390316051.1">
    <property type="nucleotide sequence ID" value="NZ_JBHSPB010000006.1"/>
</dbReference>
<protein>
    <recommendedName>
        <fullName evidence="3">Transcriptional regulator</fullName>
    </recommendedName>
</protein>
<dbReference type="SUPFAM" id="SSF48452">
    <property type="entry name" value="TPR-like"/>
    <property type="match status" value="1"/>
</dbReference>
<comment type="caution">
    <text evidence="1">The sequence shown here is derived from an EMBL/GenBank/DDBJ whole genome shotgun (WGS) entry which is preliminary data.</text>
</comment>
<gene>
    <name evidence="1" type="ORF">ACFP1Z_11865</name>
</gene>
<proteinExistence type="predicted"/>
<name>A0ABW0YZL3_9ACTN</name>
<evidence type="ECO:0008006" key="3">
    <source>
        <dbReference type="Google" id="ProtNLM"/>
    </source>
</evidence>
<evidence type="ECO:0000313" key="1">
    <source>
        <dbReference type="EMBL" id="MFC5720863.1"/>
    </source>
</evidence>
<evidence type="ECO:0000313" key="2">
    <source>
        <dbReference type="Proteomes" id="UP001596083"/>
    </source>
</evidence>
<dbReference type="InterPro" id="IPR011990">
    <property type="entry name" value="TPR-like_helical_dom_sf"/>
</dbReference>
<dbReference type="EMBL" id="JBHSPB010000006">
    <property type="protein sequence ID" value="MFC5720863.1"/>
    <property type="molecule type" value="Genomic_DNA"/>
</dbReference>
<reference evidence="2" key="1">
    <citation type="journal article" date="2019" name="Int. J. Syst. Evol. Microbiol.">
        <title>The Global Catalogue of Microorganisms (GCM) 10K type strain sequencing project: providing services to taxonomists for standard genome sequencing and annotation.</title>
        <authorList>
            <consortium name="The Broad Institute Genomics Platform"/>
            <consortium name="The Broad Institute Genome Sequencing Center for Infectious Disease"/>
            <person name="Wu L."/>
            <person name="Ma J."/>
        </authorList>
    </citation>
    <scope>NUCLEOTIDE SEQUENCE [LARGE SCALE GENOMIC DNA]</scope>
    <source>
        <strain evidence="2">CGMCC 4.7304</strain>
    </source>
</reference>
<organism evidence="1 2">
    <name type="scientific">Streptomyces gamaensis</name>
    <dbReference type="NCBI Taxonomy" id="1763542"/>
    <lineage>
        <taxon>Bacteria</taxon>
        <taxon>Bacillati</taxon>
        <taxon>Actinomycetota</taxon>
        <taxon>Actinomycetes</taxon>
        <taxon>Kitasatosporales</taxon>
        <taxon>Streptomycetaceae</taxon>
        <taxon>Streptomyces</taxon>
    </lineage>
</organism>
<dbReference type="Proteomes" id="UP001596083">
    <property type="component" value="Unassembled WGS sequence"/>
</dbReference>
<sequence length="443" mass="47562">MAERSLLRVLTVEAGVPFRQFVQDYEDNAKELAKERSDPRIASATVSEPTYRRWTGGQVVKLPLHPAPLILERMYGYAARILFGPADAVPPPTPVSVLDESESAMTARDAAAHASNAASLSVSDITLDQLKDDVIALARTYHSTSPGDAHRHGEELQRLAQTLLDRTQRPRQRHDLYLAAGEASAIMSVAAFDLGFFGPSVQLARTAALYGEVIEDGPLQAYATGLLAYIAFWENRPTEAVRLAGSAMERYGGLGATAITRLSAIQARAYAHLGDRDSAEGALAKSLEPGNSDRDELHDDIGGEFGFHAARLAMSNATSYLLLGDSDHAEQSATHALQLLADTPESARSIVISCKASADLARARLLRGELAGAAEALNPVFDVGSEWRGTGITERLLTTRKHLTQPAFRDASEARELGERIEDFTANAVSRGLGGSAHLAIEG</sequence>
<dbReference type="Gene3D" id="1.25.40.10">
    <property type="entry name" value="Tetratricopeptide repeat domain"/>
    <property type="match status" value="1"/>
</dbReference>